<feature type="transmembrane region" description="Helical" evidence="1">
    <location>
        <begin position="37"/>
        <end position="57"/>
    </location>
</feature>
<evidence type="ECO:0000259" key="3">
    <source>
        <dbReference type="PROSITE" id="PS50887"/>
    </source>
</evidence>
<feature type="transmembrane region" description="Helical" evidence="1">
    <location>
        <begin position="69"/>
        <end position="88"/>
    </location>
</feature>
<feature type="transmembrane region" description="Helical" evidence="1">
    <location>
        <begin position="94"/>
        <end position="116"/>
    </location>
</feature>
<evidence type="ECO:0000256" key="1">
    <source>
        <dbReference type="SAM" id="Phobius"/>
    </source>
</evidence>
<name>A0ABV4H3S5_9ACTN</name>
<gene>
    <name evidence="4" type="ORF">AB2L27_15815</name>
</gene>
<dbReference type="InterPro" id="IPR000160">
    <property type="entry name" value="GGDEF_dom"/>
</dbReference>
<accession>A0ABV4H3S5</accession>
<dbReference type="CDD" id="cd01949">
    <property type="entry name" value="GGDEF"/>
    <property type="match status" value="1"/>
</dbReference>
<dbReference type="Gene3D" id="3.20.20.450">
    <property type="entry name" value="EAL domain"/>
    <property type="match status" value="1"/>
</dbReference>
<evidence type="ECO:0000313" key="5">
    <source>
        <dbReference type="Proteomes" id="UP001565927"/>
    </source>
</evidence>
<dbReference type="InterPro" id="IPR052155">
    <property type="entry name" value="Biofilm_reg_signaling"/>
</dbReference>
<evidence type="ECO:0000313" key="4">
    <source>
        <dbReference type="EMBL" id="MEZ0166227.1"/>
    </source>
</evidence>
<feature type="transmembrane region" description="Helical" evidence="1">
    <location>
        <begin position="290"/>
        <end position="309"/>
    </location>
</feature>
<dbReference type="RefSeq" id="WP_370442450.1">
    <property type="nucleotide sequence ID" value="NZ_JBGFTU010000019.1"/>
</dbReference>
<dbReference type="PANTHER" id="PTHR44757">
    <property type="entry name" value="DIGUANYLATE CYCLASE DGCP"/>
    <property type="match status" value="1"/>
</dbReference>
<evidence type="ECO:0000259" key="2">
    <source>
        <dbReference type="PROSITE" id="PS50883"/>
    </source>
</evidence>
<organism evidence="4 5">
    <name type="scientific">Kineococcus halophytocola</name>
    <dbReference type="NCBI Taxonomy" id="3234027"/>
    <lineage>
        <taxon>Bacteria</taxon>
        <taxon>Bacillati</taxon>
        <taxon>Actinomycetota</taxon>
        <taxon>Actinomycetes</taxon>
        <taxon>Kineosporiales</taxon>
        <taxon>Kineosporiaceae</taxon>
        <taxon>Kineococcus</taxon>
    </lineage>
</organism>
<dbReference type="InterPro" id="IPR043128">
    <property type="entry name" value="Rev_trsase/Diguanyl_cyclase"/>
</dbReference>
<dbReference type="PROSITE" id="PS50887">
    <property type="entry name" value="GGDEF"/>
    <property type="match status" value="1"/>
</dbReference>
<keyword evidence="1" id="KW-1133">Transmembrane helix</keyword>
<feature type="transmembrane region" description="Helical" evidence="1">
    <location>
        <begin position="194"/>
        <end position="212"/>
    </location>
</feature>
<feature type="transmembrane region" description="Helical" evidence="1">
    <location>
        <begin position="261"/>
        <end position="278"/>
    </location>
</feature>
<feature type="transmembrane region" description="Helical" evidence="1">
    <location>
        <begin position="128"/>
        <end position="152"/>
    </location>
</feature>
<dbReference type="PROSITE" id="PS50883">
    <property type="entry name" value="EAL"/>
    <property type="match status" value="1"/>
</dbReference>
<dbReference type="NCBIfam" id="TIGR00254">
    <property type="entry name" value="GGDEF"/>
    <property type="match status" value="1"/>
</dbReference>
<reference evidence="4 5" key="1">
    <citation type="submission" date="2024-07" db="EMBL/GenBank/DDBJ databases">
        <authorList>
            <person name="Thanompreechachai J."/>
            <person name="Duangmal K."/>
        </authorList>
    </citation>
    <scope>NUCLEOTIDE SEQUENCE [LARGE SCALE GENOMIC DNA]</scope>
    <source>
        <strain evidence="4 5">LSe6-4</strain>
    </source>
</reference>
<dbReference type="SMART" id="SM00267">
    <property type="entry name" value="GGDEF"/>
    <property type="match status" value="1"/>
</dbReference>
<keyword evidence="5" id="KW-1185">Reference proteome</keyword>
<dbReference type="InterPro" id="IPR029787">
    <property type="entry name" value="Nucleotide_cyclase"/>
</dbReference>
<dbReference type="Pfam" id="PF00563">
    <property type="entry name" value="EAL"/>
    <property type="match status" value="1"/>
</dbReference>
<feature type="domain" description="EAL" evidence="2">
    <location>
        <begin position="499"/>
        <end position="755"/>
    </location>
</feature>
<feature type="transmembrane region" description="Helical" evidence="1">
    <location>
        <begin position="218"/>
        <end position="240"/>
    </location>
</feature>
<dbReference type="InterPro" id="IPR035919">
    <property type="entry name" value="EAL_sf"/>
</dbReference>
<dbReference type="Pfam" id="PF00990">
    <property type="entry name" value="GGDEF"/>
    <property type="match status" value="1"/>
</dbReference>
<dbReference type="InterPro" id="IPR001633">
    <property type="entry name" value="EAL_dom"/>
</dbReference>
<dbReference type="SUPFAM" id="SSF55073">
    <property type="entry name" value="Nucleotide cyclase"/>
    <property type="match status" value="1"/>
</dbReference>
<feature type="transmembrane region" description="Helical" evidence="1">
    <location>
        <begin position="448"/>
        <end position="467"/>
    </location>
</feature>
<dbReference type="EMBL" id="JBGFTU010000019">
    <property type="protein sequence ID" value="MEZ0166227.1"/>
    <property type="molecule type" value="Genomic_DNA"/>
</dbReference>
<feature type="transmembrane region" description="Helical" evidence="1">
    <location>
        <begin position="158"/>
        <end position="182"/>
    </location>
</feature>
<comment type="caution">
    <text evidence="4">The sequence shown here is derived from an EMBL/GenBank/DDBJ whole genome shotgun (WGS) entry which is preliminary data.</text>
</comment>
<protein>
    <submittedName>
        <fullName evidence="4">Bifunctional diguanylate cyclase/phosphodiesterase</fullName>
    </submittedName>
</protein>
<dbReference type="Proteomes" id="UP001565927">
    <property type="component" value="Unassembled WGS sequence"/>
</dbReference>
<dbReference type="CDD" id="cd01948">
    <property type="entry name" value="EAL"/>
    <property type="match status" value="1"/>
</dbReference>
<feature type="domain" description="GGDEF" evidence="3">
    <location>
        <begin position="362"/>
        <end position="490"/>
    </location>
</feature>
<dbReference type="PANTHER" id="PTHR44757:SF2">
    <property type="entry name" value="BIOFILM ARCHITECTURE MAINTENANCE PROTEIN MBAA"/>
    <property type="match status" value="1"/>
</dbReference>
<keyword evidence="1" id="KW-0472">Membrane</keyword>
<feature type="transmembrane region" description="Helical" evidence="1">
    <location>
        <begin position="12"/>
        <end position="31"/>
    </location>
</feature>
<sequence length="769" mass="81259">MVQPEVSAPRRLRRWHAEVLAAVVLVVVYLLPLPDAVRSAGVGVLGVAAVVVAAAAVRRRRPGPAWSWSFVPVCAGLFLLGSALRPWADGRPGLAAFAPDPFSLVGYVLLVVALARMARALGGLRREVVFDVLVASLAGAAAAVQFLVLPVLDLPGRTVLGSVLAGLYPLFDVVLVVLALDLIMSAPGVVAHRWLCGAVACLLAGDVGYAVLGRQGHYVAPTAFDAPFLLAYFLLVVTVLRLPRPGEAPAPPAPTFDAWSAPRLVVLCVSLLGAAYLASVRTDQGLVGQAAAFTLLCVMIGLVLARAVAAVNGHAAAKAVLEHRATHDALTDLPGRDEFERRVQALPAARTPGPDGDHDGAAGRYVLFVDLDGFKRVNDTHGHVAGDLLLREVASRLRSAAPGEAVTARLAGDEFVLAVPGPAASAVRCATDLLEALRRPVRLPVGEVVVSASVGIAAVGVSLAVALREADLAMYRAKSQGRNRHVLWDDALRRAIGDDVEFELDLRCAVAERSLEVHYQAIVSLATGVPRGVEALLRWDHPLHGPISPAVFVPVLEETGLVVEVGRWVLQTALADLASWRRDGVVGDDFLVSVNVSPRQLLDPGFPDTVREALAAHGRGGDALLLEITESSMLEEDDRTLDLLDRLRRLGVGLAVDDFGTGYSALSYLRSFPVTRVKVDRSFVSGLGRDGTDAAVVRAVVAVSEALGLAVTAEGVETEEQRAVLAGLGVGHGQGWLWHRAQSAGEAARYLRDAGARNHRREVQADAKS</sequence>
<dbReference type="SMART" id="SM00052">
    <property type="entry name" value="EAL"/>
    <property type="match status" value="1"/>
</dbReference>
<dbReference type="Gene3D" id="3.30.70.270">
    <property type="match status" value="1"/>
</dbReference>
<dbReference type="SUPFAM" id="SSF141868">
    <property type="entry name" value="EAL domain-like"/>
    <property type="match status" value="1"/>
</dbReference>
<keyword evidence="1" id="KW-0812">Transmembrane</keyword>
<proteinExistence type="predicted"/>